<dbReference type="Proteomes" id="UP000221080">
    <property type="component" value="Chromosome 19"/>
</dbReference>
<dbReference type="GO" id="GO:0004521">
    <property type="term" value="F:RNA endonuclease activity"/>
    <property type="evidence" value="ECO:0007669"/>
    <property type="project" value="UniProtKB-UniRule"/>
</dbReference>
<dbReference type="RefSeq" id="XP_053544277.1">
    <property type="nucleotide sequence ID" value="XM_053688302.1"/>
</dbReference>
<dbReference type="InterPro" id="IPR018998">
    <property type="entry name" value="EndoU_C"/>
</dbReference>
<comment type="cofactor">
    <cofactor evidence="1 11">
        <name>Mn(2+)</name>
        <dbReference type="ChEBI" id="CHEBI:29035"/>
    </cofactor>
</comment>
<evidence type="ECO:0000256" key="5">
    <source>
        <dbReference type="ARBA" id="ARBA00022723"/>
    </source>
</evidence>
<evidence type="ECO:0000313" key="15">
    <source>
        <dbReference type="RefSeq" id="XP_053544275.1"/>
    </source>
</evidence>
<proteinExistence type="inferred from homology"/>
<keyword evidence="5 11" id="KW-0479">Metal-binding</keyword>
<dbReference type="RefSeq" id="XP_053544279.1">
    <property type="nucleotide sequence ID" value="XM_053688304.1"/>
</dbReference>
<evidence type="ECO:0000313" key="21">
    <source>
        <dbReference type="RefSeq" id="XP_053544282.1"/>
    </source>
</evidence>
<evidence type="ECO:0000256" key="7">
    <source>
        <dbReference type="ARBA" id="ARBA00022801"/>
    </source>
</evidence>
<keyword evidence="4 11" id="KW-0540">Nuclease</keyword>
<evidence type="ECO:0000256" key="4">
    <source>
        <dbReference type="ARBA" id="ARBA00022722"/>
    </source>
</evidence>
<dbReference type="PANTHER" id="PTHR12439:SF33">
    <property type="entry name" value="URIDYLATE-SPECIFIC ENDORIBONUCLEASE"/>
    <property type="match status" value="1"/>
</dbReference>
<dbReference type="GO" id="GO:0016829">
    <property type="term" value="F:lyase activity"/>
    <property type="evidence" value="ECO:0007669"/>
    <property type="project" value="UniProtKB-KW"/>
</dbReference>
<gene>
    <name evidence="14 15 16 17 18 19 20 21" type="primary">LOC108279738</name>
</gene>
<evidence type="ECO:0000313" key="20">
    <source>
        <dbReference type="RefSeq" id="XP_053544281.1"/>
    </source>
</evidence>
<reference evidence="14 15" key="2">
    <citation type="submission" date="2025-04" db="UniProtKB">
        <authorList>
            <consortium name="RefSeq"/>
        </authorList>
    </citation>
    <scope>IDENTIFICATION</scope>
    <source>
        <tissue evidence="14 15">Blood</tissue>
    </source>
</reference>
<keyword evidence="8 11" id="KW-0694">RNA-binding</keyword>
<evidence type="ECO:0000256" key="6">
    <source>
        <dbReference type="ARBA" id="ARBA00022759"/>
    </source>
</evidence>
<evidence type="ECO:0000256" key="1">
    <source>
        <dbReference type="ARBA" id="ARBA00001936"/>
    </source>
</evidence>
<accession>A0A9F7TNZ2</accession>
<reference evidence="13" key="1">
    <citation type="journal article" date="2016" name="Nat. Commun.">
        <title>The channel catfish genome sequence provides insights into the evolution of scale formation in teleosts.</title>
        <authorList>
            <person name="Liu Z."/>
            <person name="Liu S."/>
            <person name="Yao J."/>
            <person name="Bao L."/>
            <person name="Zhang J."/>
            <person name="Li Y."/>
            <person name="Jiang C."/>
            <person name="Sun L."/>
            <person name="Wang R."/>
            <person name="Zhang Y."/>
            <person name="Zhou T."/>
            <person name="Zeng Q."/>
            <person name="Fu Q."/>
            <person name="Gao S."/>
            <person name="Li N."/>
            <person name="Koren S."/>
            <person name="Jiang Y."/>
            <person name="Zimin A."/>
            <person name="Xu P."/>
            <person name="Phillippy A.M."/>
            <person name="Geng X."/>
            <person name="Song L."/>
            <person name="Sun F."/>
            <person name="Li C."/>
            <person name="Wang X."/>
            <person name="Chen A."/>
            <person name="Jin Y."/>
            <person name="Yuan Z."/>
            <person name="Yang Y."/>
            <person name="Tan S."/>
            <person name="Peatman E."/>
            <person name="Lu J."/>
            <person name="Qin Z."/>
            <person name="Dunham R."/>
            <person name="Li Z."/>
            <person name="Sonstegard T."/>
            <person name="Feng J."/>
            <person name="Danzmann R.G."/>
            <person name="Schroeder S."/>
            <person name="Scheffler B."/>
            <person name="Duke M.V."/>
            <person name="Ballard L."/>
            <person name="Kucuktas H."/>
            <person name="Kaltenboeck L."/>
            <person name="Liu H."/>
            <person name="Armbruster J."/>
            <person name="Xie Y."/>
            <person name="Kirby M.L."/>
            <person name="Tian Y."/>
            <person name="Flanagan M.E."/>
            <person name="Mu W."/>
            <person name="Waldbieser G.C."/>
        </authorList>
    </citation>
    <scope>NUCLEOTIDE SEQUENCE [LARGE SCALE GENOMIC DNA]</scope>
    <source>
        <strain evidence="13">SDA103</strain>
    </source>
</reference>
<dbReference type="GO" id="GO:0003723">
    <property type="term" value="F:RNA binding"/>
    <property type="evidence" value="ECO:0007669"/>
    <property type="project" value="UniProtKB-UniRule"/>
</dbReference>
<dbReference type="Pfam" id="PF09412">
    <property type="entry name" value="XendoU"/>
    <property type="match status" value="1"/>
</dbReference>
<comment type="subunit">
    <text evidence="3 11">Monomer.</text>
</comment>
<feature type="domain" description="EndoU" evidence="12">
    <location>
        <begin position="1"/>
        <end position="111"/>
    </location>
</feature>
<evidence type="ECO:0000259" key="12">
    <source>
        <dbReference type="PROSITE" id="PS51959"/>
    </source>
</evidence>
<dbReference type="AlphaFoldDB" id="A0A9F7TNZ2"/>
<dbReference type="EC" id="4.6.1.-" evidence="11"/>
<evidence type="ECO:0000256" key="8">
    <source>
        <dbReference type="ARBA" id="ARBA00022884"/>
    </source>
</evidence>
<dbReference type="RefSeq" id="XP_053544281.1">
    <property type="nucleotide sequence ID" value="XM_053688306.1"/>
</dbReference>
<dbReference type="GO" id="GO:0016787">
    <property type="term" value="F:hydrolase activity"/>
    <property type="evidence" value="ECO:0007669"/>
    <property type="project" value="UniProtKB-KW"/>
</dbReference>
<dbReference type="RefSeq" id="XP_053544275.1">
    <property type="nucleotide sequence ID" value="XM_053688300.1"/>
</dbReference>
<keyword evidence="13" id="KW-1185">Reference proteome</keyword>
<protein>
    <recommendedName>
        <fullName evidence="11">Uridylate-specific endoribonuclease</fullName>
        <ecNumber evidence="11">4.6.1.-</ecNumber>
    </recommendedName>
</protein>
<comment type="catalytic activity">
    <reaction evidence="11">
        <text>ribonucleotidyl-uridine-RNA = a 5'-end dephospho-uridine-RNA + a 3'-end 2',3'-cyclophospho-ribonucleotide-RNA</text>
        <dbReference type="Rhea" id="RHEA:67792"/>
        <dbReference type="Rhea" id="RHEA-COMP:10464"/>
        <dbReference type="Rhea" id="RHEA-COMP:17354"/>
        <dbReference type="Rhea" id="RHEA-COMP:17356"/>
        <dbReference type="ChEBI" id="CHEBI:83064"/>
        <dbReference type="ChEBI" id="CHEBI:173117"/>
        <dbReference type="ChEBI" id="CHEBI:173224"/>
    </reaction>
</comment>
<dbReference type="RefSeq" id="XP_053544278.1">
    <property type="nucleotide sequence ID" value="XM_053688303.1"/>
</dbReference>
<dbReference type="KEGG" id="ipu:108279738"/>
<dbReference type="GO" id="GO:0046872">
    <property type="term" value="F:metal ion binding"/>
    <property type="evidence" value="ECO:0007669"/>
    <property type="project" value="UniProtKB-UniRule"/>
</dbReference>
<evidence type="ECO:0000313" key="13">
    <source>
        <dbReference type="Proteomes" id="UP000221080"/>
    </source>
</evidence>
<dbReference type="OrthoDB" id="430326at2759"/>
<sequence length="127" mass="14146">MSTGVAEKVTSEELEENNIFLNAILQTQVMKLDVNDRVISLQFSWKGLLKPLGSSFIGVSPEFEVALYTIIFLNRNDQVSNTVVKVDKYLLEVMVCRQGHAIGTSYPKLLDKTLGACSFSTDQSKKI</sequence>
<dbReference type="InterPro" id="IPR039787">
    <property type="entry name" value="ENDOU"/>
</dbReference>
<evidence type="ECO:0000313" key="19">
    <source>
        <dbReference type="RefSeq" id="XP_053544279.1"/>
    </source>
</evidence>
<keyword evidence="7 11" id="KW-0378">Hydrolase</keyword>
<dbReference type="RefSeq" id="XP_053544276.1">
    <property type="nucleotide sequence ID" value="XM_053688301.1"/>
</dbReference>
<evidence type="ECO:0000313" key="14">
    <source>
        <dbReference type="RefSeq" id="XP_053544274.1"/>
    </source>
</evidence>
<dbReference type="PANTHER" id="PTHR12439">
    <property type="entry name" value="PLACENTAL PROTEIN 11-RELATED"/>
    <property type="match status" value="1"/>
</dbReference>
<dbReference type="RefSeq" id="XP_053544282.1">
    <property type="nucleotide sequence ID" value="XM_053688307.1"/>
</dbReference>
<keyword evidence="6 11" id="KW-0255">Endonuclease</keyword>
<organism evidence="13 14">
    <name type="scientific">Ictalurus punctatus</name>
    <name type="common">Channel catfish</name>
    <name type="synonym">Silurus punctatus</name>
    <dbReference type="NCBI Taxonomy" id="7998"/>
    <lineage>
        <taxon>Eukaryota</taxon>
        <taxon>Metazoa</taxon>
        <taxon>Chordata</taxon>
        <taxon>Craniata</taxon>
        <taxon>Vertebrata</taxon>
        <taxon>Euteleostomi</taxon>
        <taxon>Actinopterygii</taxon>
        <taxon>Neopterygii</taxon>
        <taxon>Teleostei</taxon>
        <taxon>Ostariophysi</taxon>
        <taxon>Siluriformes</taxon>
        <taxon>Ictaluridae</taxon>
        <taxon>Ictalurus</taxon>
    </lineage>
</organism>
<name>A0A9F7TNZ2_ICTPU</name>
<evidence type="ECO:0000256" key="11">
    <source>
        <dbReference type="RuleBase" id="RU367085"/>
    </source>
</evidence>
<keyword evidence="9 11" id="KW-0464">Manganese</keyword>
<evidence type="ECO:0000256" key="3">
    <source>
        <dbReference type="ARBA" id="ARBA00011245"/>
    </source>
</evidence>
<keyword evidence="10" id="KW-0456">Lyase</keyword>
<evidence type="ECO:0000256" key="10">
    <source>
        <dbReference type="ARBA" id="ARBA00023239"/>
    </source>
</evidence>
<comment type="similarity">
    <text evidence="2 11">Belongs to the ENDOU family.</text>
</comment>
<evidence type="ECO:0000313" key="17">
    <source>
        <dbReference type="RefSeq" id="XP_053544277.1"/>
    </source>
</evidence>
<evidence type="ECO:0000313" key="16">
    <source>
        <dbReference type="RefSeq" id="XP_053544276.1"/>
    </source>
</evidence>
<evidence type="ECO:0000256" key="2">
    <source>
        <dbReference type="ARBA" id="ARBA00010168"/>
    </source>
</evidence>
<dbReference type="RefSeq" id="XP_053544274.1">
    <property type="nucleotide sequence ID" value="XM_053688299.1"/>
</dbReference>
<dbReference type="SUPFAM" id="SSF142877">
    <property type="entry name" value="EndoU-like"/>
    <property type="match status" value="1"/>
</dbReference>
<dbReference type="GeneID" id="108279738"/>
<dbReference type="PROSITE" id="PS51959">
    <property type="entry name" value="ENDOU"/>
    <property type="match status" value="1"/>
</dbReference>
<dbReference type="InterPro" id="IPR037227">
    <property type="entry name" value="EndoU-like"/>
</dbReference>
<evidence type="ECO:0000313" key="18">
    <source>
        <dbReference type="RefSeq" id="XP_053544278.1"/>
    </source>
</evidence>
<evidence type="ECO:0000256" key="9">
    <source>
        <dbReference type="ARBA" id="ARBA00023211"/>
    </source>
</evidence>